<accession>A0AAN8BLS8</accession>
<organism evidence="1 2">
    <name type="scientific">Champsocephalus esox</name>
    <name type="common">pike icefish</name>
    <dbReference type="NCBI Taxonomy" id="159716"/>
    <lineage>
        <taxon>Eukaryota</taxon>
        <taxon>Metazoa</taxon>
        <taxon>Chordata</taxon>
        <taxon>Craniata</taxon>
        <taxon>Vertebrata</taxon>
        <taxon>Euteleostomi</taxon>
        <taxon>Actinopterygii</taxon>
        <taxon>Neopterygii</taxon>
        <taxon>Teleostei</taxon>
        <taxon>Neoteleostei</taxon>
        <taxon>Acanthomorphata</taxon>
        <taxon>Eupercaria</taxon>
        <taxon>Perciformes</taxon>
        <taxon>Notothenioidei</taxon>
        <taxon>Channichthyidae</taxon>
        <taxon>Champsocephalus</taxon>
    </lineage>
</organism>
<dbReference type="Proteomes" id="UP001335648">
    <property type="component" value="Unassembled WGS sequence"/>
</dbReference>
<protein>
    <submittedName>
        <fullName evidence="1">Uncharacterized protein</fullName>
    </submittedName>
</protein>
<comment type="caution">
    <text evidence="1">The sequence shown here is derived from an EMBL/GenBank/DDBJ whole genome shotgun (WGS) entry which is preliminary data.</text>
</comment>
<dbReference type="EMBL" id="JAULUE010002058">
    <property type="protein sequence ID" value="KAK5887281.1"/>
    <property type="molecule type" value="Genomic_DNA"/>
</dbReference>
<reference evidence="1 2" key="1">
    <citation type="journal article" date="2023" name="Mol. Biol. Evol.">
        <title>Genomics of Secondarily Temperate Adaptation in the Only Non-Antarctic Icefish.</title>
        <authorList>
            <person name="Rivera-Colon A.G."/>
            <person name="Rayamajhi N."/>
            <person name="Minhas B.F."/>
            <person name="Madrigal G."/>
            <person name="Bilyk K.T."/>
            <person name="Yoon V."/>
            <person name="Hune M."/>
            <person name="Gregory S."/>
            <person name="Cheng C.H.C."/>
            <person name="Catchen J.M."/>
        </authorList>
    </citation>
    <scope>NUCLEOTIDE SEQUENCE [LARGE SCALE GENOMIC DNA]</scope>
    <source>
        <strain evidence="1">JC2023a</strain>
    </source>
</reference>
<evidence type="ECO:0000313" key="1">
    <source>
        <dbReference type="EMBL" id="KAK5887281.1"/>
    </source>
</evidence>
<dbReference type="AlphaFoldDB" id="A0AAN8BLS8"/>
<keyword evidence="2" id="KW-1185">Reference proteome</keyword>
<proteinExistence type="predicted"/>
<evidence type="ECO:0000313" key="2">
    <source>
        <dbReference type="Proteomes" id="UP001335648"/>
    </source>
</evidence>
<sequence length="80" mass="8519">MSLVSAGVRNCQGVVSFLLRHVMPPQEDPECLGASVGTAAVRTINQESIESISSHCSSSSYLNTSAETQISALEKMPLHE</sequence>
<name>A0AAN8BLS8_9TELE</name>
<gene>
    <name evidence="1" type="ORF">CesoFtcFv8_015896</name>
</gene>